<accession>A0AAV4MCN3</accession>
<dbReference type="AlphaFoldDB" id="A0AAV4MCN3"/>
<reference evidence="2 3" key="1">
    <citation type="submission" date="2021-06" db="EMBL/GenBank/DDBJ databases">
        <title>Caerostris darwini draft genome.</title>
        <authorList>
            <person name="Kono N."/>
            <person name="Arakawa K."/>
        </authorList>
    </citation>
    <scope>NUCLEOTIDE SEQUENCE [LARGE SCALE GENOMIC DNA]</scope>
</reference>
<sequence>MKRPMISAYHSTSLRRANDCQPPKPITEQECRKRPSFQCEHRTVLIPKNGATRQDMGTWRPITFGNLLRLFTNILARRITSEAPVNEIQRGFVPCDGTENVLFARCLKEGSTESHGLRTFGLKHKLASWIDKIGKFSRLTADQRVSLLSDYAVPRLIHTLKFAPARRVFLDELDRMVRKGVKDWCKLSPSATDGVLYAAKRDGGLAIPKISTNIDTAKASSINRLRKSSLSVVPSVLAGLPEGEISSIWGSSRKRKAGSNWRKTEVGLASGTRIWSKTLHGLSISNSWLKKPQGMKASTWIRCLQVPHLDQVLASPAPFRHELFC</sequence>
<protein>
    <submittedName>
        <fullName evidence="2">Retrovirus-related Pol polyprotein from type-1 retrotransposable element R2</fullName>
    </submittedName>
</protein>
<organism evidence="2 3">
    <name type="scientific">Caerostris darwini</name>
    <dbReference type="NCBI Taxonomy" id="1538125"/>
    <lineage>
        <taxon>Eukaryota</taxon>
        <taxon>Metazoa</taxon>
        <taxon>Ecdysozoa</taxon>
        <taxon>Arthropoda</taxon>
        <taxon>Chelicerata</taxon>
        <taxon>Arachnida</taxon>
        <taxon>Araneae</taxon>
        <taxon>Araneomorphae</taxon>
        <taxon>Entelegynae</taxon>
        <taxon>Araneoidea</taxon>
        <taxon>Araneidae</taxon>
        <taxon>Caerostris</taxon>
    </lineage>
</organism>
<dbReference type="Proteomes" id="UP001054837">
    <property type="component" value="Unassembled WGS sequence"/>
</dbReference>
<feature type="region of interest" description="Disordered" evidence="1">
    <location>
        <begin position="12"/>
        <end position="33"/>
    </location>
</feature>
<name>A0AAV4MCN3_9ARAC</name>
<comment type="caution">
    <text evidence="2">The sequence shown here is derived from an EMBL/GenBank/DDBJ whole genome shotgun (WGS) entry which is preliminary data.</text>
</comment>
<keyword evidence="3" id="KW-1185">Reference proteome</keyword>
<evidence type="ECO:0000256" key="1">
    <source>
        <dbReference type="SAM" id="MobiDB-lite"/>
    </source>
</evidence>
<gene>
    <name evidence="2" type="primary">PO21_46</name>
    <name evidence="2" type="ORF">CDAR_312691</name>
</gene>
<proteinExistence type="predicted"/>
<dbReference type="EMBL" id="BPLQ01000337">
    <property type="protein sequence ID" value="GIX70141.1"/>
    <property type="molecule type" value="Genomic_DNA"/>
</dbReference>
<evidence type="ECO:0000313" key="2">
    <source>
        <dbReference type="EMBL" id="GIX70141.1"/>
    </source>
</evidence>
<evidence type="ECO:0000313" key="3">
    <source>
        <dbReference type="Proteomes" id="UP001054837"/>
    </source>
</evidence>